<protein>
    <submittedName>
        <fullName evidence="1">Uncharacterized protein</fullName>
    </submittedName>
</protein>
<dbReference type="RefSeq" id="WP_226385359.1">
    <property type="nucleotide sequence ID" value="NZ_JADCKA010000008.1"/>
</dbReference>
<accession>A0ABR9QYQ9</accession>
<reference evidence="1 2" key="1">
    <citation type="submission" date="2020-10" db="EMBL/GenBank/DDBJ databases">
        <title>ChiBAC.</title>
        <authorList>
            <person name="Zenner C."/>
            <person name="Hitch T.C.A."/>
            <person name="Clavel T."/>
        </authorList>
    </citation>
    <scope>NUCLEOTIDE SEQUENCE [LARGE SCALE GENOMIC DNA]</scope>
    <source>
        <strain evidence="1 2">DSM 108706</strain>
    </source>
</reference>
<sequence length="528" mass="59853">MKLAQLQYSVNPTRKRIIEFKGINKKAVIDDGEMRDMYNLCSDDYPCLTQRKPRGIYSESYVNPQKMIVKNKKLAVISENKFYYDGELFPTLALSDSTEMVAINNKICFFPEKMFFDVVAREIGKLEAHYTSSSKVSVTLTNNTVTVSGGTGMDVFNDGDVIDLRFEGSTYGTKYDVSTVIVSTTVNSIEFPGDTFIFDEKDGEIPESITFEATVKADRNCPDLDYVMESNNRLWGVCNADNTIYGCKLGDPTNWFYYQATSLDSYAVAVGTDGEWTGCIPYSSHLLFFKEDCIHKLYGNTPATYQLATAECYALEKGSSKSIAVINEIVFYKSRLGIMAYGGGNPELVSACFGVERYLNAVAGTDGIKYYVSMEKDGVYELLVFDVEKALWHKEDNLKADGFAFLNGKLLYISNGKIFEINSDNPQKDEGDISWYAELGPYTEYIEEHKIYSKMKLRIKLEQDSELEILIKVDDGDWERLHHYYAEQDETITIPIVPRRCFKFAVKLQGKGRCKVESFVRDYREGAN</sequence>
<proteinExistence type="predicted"/>
<evidence type="ECO:0000313" key="2">
    <source>
        <dbReference type="Proteomes" id="UP001516588"/>
    </source>
</evidence>
<comment type="caution">
    <text evidence="1">The sequence shown here is derived from an EMBL/GenBank/DDBJ whole genome shotgun (WGS) entry which is preliminary data.</text>
</comment>
<evidence type="ECO:0000313" key="1">
    <source>
        <dbReference type="EMBL" id="MBE5035710.1"/>
    </source>
</evidence>
<name>A0ABR9QYQ9_9FIRM</name>
<keyword evidence="2" id="KW-1185">Reference proteome</keyword>
<gene>
    <name evidence="1" type="ORF">INF20_05375</name>
</gene>
<organism evidence="1 2">
    <name type="scientific">Gallibacter intestinalis</name>
    <dbReference type="NCBI Taxonomy" id="2779356"/>
    <lineage>
        <taxon>Bacteria</taxon>
        <taxon>Bacillati</taxon>
        <taxon>Bacillota</taxon>
        <taxon>Clostridia</taxon>
        <taxon>Eubacteriales</taxon>
        <taxon>Eubacteriaceae</taxon>
        <taxon>Gallibacter</taxon>
    </lineage>
</organism>
<dbReference type="EMBL" id="JADCKA010000008">
    <property type="protein sequence ID" value="MBE5035710.1"/>
    <property type="molecule type" value="Genomic_DNA"/>
</dbReference>
<dbReference type="Proteomes" id="UP001516588">
    <property type="component" value="Unassembled WGS sequence"/>
</dbReference>